<evidence type="ECO:0000256" key="6">
    <source>
        <dbReference type="PROSITE-ProRule" id="PRU01052"/>
    </source>
</evidence>
<evidence type="ECO:0000256" key="7">
    <source>
        <dbReference type="SAM" id="Coils"/>
    </source>
</evidence>
<dbReference type="FunFam" id="3.40.50.300:FF:000422">
    <property type="entry name" value="Guanylate-binding protein 1"/>
    <property type="match status" value="2"/>
</dbReference>
<evidence type="ECO:0000256" key="8">
    <source>
        <dbReference type="SAM" id="Phobius"/>
    </source>
</evidence>
<protein>
    <submittedName>
        <fullName evidence="11 12">Uncharacterized protein LOC101353155 isoform X1</fullName>
    </submittedName>
</protein>
<dbReference type="PANTHER" id="PTHR10751">
    <property type="entry name" value="GUANYLATE BINDING PROTEIN"/>
    <property type="match status" value="1"/>
</dbReference>
<dbReference type="GO" id="GO:0005525">
    <property type="term" value="F:GTP binding"/>
    <property type="evidence" value="ECO:0007669"/>
    <property type="project" value="UniProtKB-KW"/>
</dbReference>
<dbReference type="GO" id="GO:0003924">
    <property type="term" value="F:GTPase activity"/>
    <property type="evidence" value="ECO:0007669"/>
    <property type="project" value="InterPro"/>
</dbReference>
<feature type="coiled-coil region" evidence="7">
    <location>
        <begin position="1134"/>
        <end position="1241"/>
    </location>
</feature>
<dbReference type="Gene3D" id="3.40.50.300">
    <property type="entry name" value="P-loop containing nucleotide triphosphate hydrolases"/>
    <property type="match status" value="2"/>
</dbReference>
<evidence type="ECO:0000313" key="12">
    <source>
        <dbReference type="RefSeq" id="XP_023589139.1"/>
    </source>
</evidence>
<dbReference type="Pfam" id="PF02841">
    <property type="entry name" value="GBP_C"/>
    <property type="match status" value="3"/>
</dbReference>
<dbReference type="Proteomes" id="UP000248480">
    <property type="component" value="Unplaced"/>
</dbReference>
<dbReference type="GO" id="GO:0045087">
    <property type="term" value="P:innate immune response"/>
    <property type="evidence" value="ECO:0007669"/>
    <property type="project" value="UniProtKB-KW"/>
</dbReference>
<feature type="domain" description="GB1/RHD3-type G" evidence="9">
    <location>
        <begin position="687"/>
        <end position="930"/>
    </location>
</feature>
<dbReference type="InterPro" id="IPR037684">
    <property type="entry name" value="GBP_C"/>
</dbReference>
<feature type="domain" description="GB1/RHD3-type G" evidence="9">
    <location>
        <begin position="34"/>
        <end position="275"/>
    </location>
</feature>
<dbReference type="InterPro" id="IPR036543">
    <property type="entry name" value="Guanylate-bd_C_sf"/>
</dbReference>
<reference evidence="11 12" key="1">
    <citation type="submission" date="2025-04" db="UniProtKB">
        <authorList>
            <consortium name="RefSeq"/>
        </authorList>
    </citation>
    <scope>IDENTIFICATION</scope>
</reference>
<evidence type="ECO:0000256" key="2">
    <source>
        <dbReference type="ARBA" id="ARBA00022741"/>
    </source>
</evidence>
<dbReference type="InterPro" id="IPR030386">
    <property type="entry name" value="G_GB1_RHD3_dom"/>
</dbReference>
<keyword evidence="7" id="KW-0175">Coiled coil</keyword>
<evidence type="ECO:0000313" key="10">
    <source>
        <dbReference type="Proteomes" id="UP000248480"/>
    </source>
</evidence>
<keyword evidence="8" id="KW-1133">Transmembrane helix</keyword>
<feature type="coiled-coil region" evidence="7">
    <location>
        <begin position="481"/>
        <end position="621"/>
    </location>
</feature>
<keyword evidence="1" id="KW-0399">Innate immunity</keyword>
<keyword evidence="8" id="KW-0812">Transmembrane</keyword>
<dbReference type="InterPro" id="IPR027417">
    <property type="entry name" value="P-loop_NTPase"/>
</dbReference>
<dbReference type="FunFam" id="1.20.1000.10:FF:000001">
    <property type="entry name" value="Guanylate binding protein 1"/>
    <property type="match status" value="2"/>
</dbReference>
<dbReference type="InterPro" id="IPR003191">
    <property type="entry name" value="Guanylate-bd/ATL_C"/>
</dbReference>
<dbReference type="RefSeq" id="XP_023589138.1">
    <property type="nucleotide sequence ID" value="XM_023733370.1"/>
</dbReference>
<keyword evidence="5" id="KW-0342">GTP-binding</keyword>
<dbReference type="RefSeq" id="XP_023589139.1">
    <property type="nucleotide sequence ID" value="XM_023733371.1"/>
</dbReference>
<name>A0A2Y9RB69_TRIMA</name>
<accession>A0A2Y9RB69</accession>
<evidence type="ECO:0000313" key="13">
    <source>
        <dbReference type="RefSeq" id="XP_023589140.1"/>
    </source>
</evidence>
<keyword evidence="10" id="KW-1185">Reference proteome</keyword>
<dbReference type="CDD" id="cd01851">
    <property type="entry name" value="GBP"/>
    <property type="match status" value="2"/>
</dbReference>
<dbReference type="GeneID" id="101353155"/>
<evidence type="ECO:0000256" key="1">
    <source>
        <dbReference type="ARBA" id="ARBA00022588"/>
    </source>
</evidence>
<feature type="transmembrane region" description="Helical" evidence="8">
    <location>
        <begin position="113"/>
        <end position="130"/>
    </location>
</feature>
<gene>
    <name evidence="11 12 13" type="primary">LOC101353155</name>
</gene>
<dbReference type="InterPro" id="IPR015894">
    <property type="entry name" value="Guanylate-bd_N"/>
</dbReference>
<sequence length="1280" mass="147075">MTSDHMPGPVCLIENIDGKLMVNQEALTILSALTQPVVVVAIVGLYRTGKSYLMNKLAGKKQGFSLGSTVQSHTKGIWMWCVPHPEKPNHTLVLLDTQGLGGVEKEDNENDSWIFALAILLSSTFIYNSMGAINQQAMDQLHYVTELTNQIRAKSSPDSNEVEDSADFVRFFPDFVWALRDWILKLEADGQSITADKYLENSLKLKPGTSQEEKIFNLPRVCIQKFFPKKKCFVFHPPTKWKKLVHLETLQDDELDSEFVQQVAEFSSYIFSHSKIKILSGGIKVNGPRLKSLVLTYVNAISNGSLPCIENAVLALAQIENSATVQKAIAHYDQQMGQKVQLPTETFQELLDLHRASEKEAIGVFIRNSFKDINHLFQKELAAQLEKKWNDFCEKNLRASSDHCLALLQDIFSPLEEEVKQGVYSKPGGYRLFIQKTQELKKKYLQEPRKGIQAEEILQKYLMSKESVTDAILQTDLTLTEKEKETEVERVKAESAQATAKMLKEMQIKHQQLMEQKEKSHQEHVKQLTEKMEDKNQLLAQQESILALKLQEQEQLLKEGFKEERIKLQKEIQDLQMRSIETSTSVKLVIAEFAQDAKKMLEEMQIKYQQMMEQKEKCHQKHVNQFIEKMERDTEQLFTEQNRTPALNFQEIMTFRPIMMAPICLVENHKEQLTVNPSALKILDEITQPVVVVAIAGLYRTGKSYLMNLLAGQNRGFRLGSTVRSETKGIWMWCVPHPSKPDHTLILLDTEGLGDVKKGDTKNDSWIFALAVLLSSTFVYNSMGTINQQALEQLHYVTELTELIRTKSSSGTEEVDDSTEFVGFFPDFIWTVRDFSLELKIDKSPITEDGYLEDALKLIPAGRNPKIQNSNLPRECIRRFFPKRKCFVFDRPTSDNSFLYQIEEVPEHQLDCNFQMKLKKFRSYIFSHAKTKTVREGIIITGKRLATLVETYVNTINSGAVPCLENAVTTLAQCENSVAVQKAADHYSKEMAQCLRLPTDTLQELLDVHAACERKAIALFMEHSFKDDKREFQKNLLDIIGEKMEDFVLQNEEASDKYCQAELKQLSEPLMENISRGIFSVPGGHALYLEAKKKVEQDYAQVPRKGVKANEVLQTFLQSQAAIEESILQSDKGLTDAEKAIAVEQAKKEAAEKEQELLKHKNQEQQQKMEAQQRTFQEHIAQLEMKIKKERENLLRELERILEHNLKIQEELLMQGFRKQYEKLKKETDRQQEEYEKTKNNERSWFSRLLEEAFRALSTVSLQDLELFAEIMKYLSLLNK</sequence>
<dbReference type="Gene3D" id="1.20.1000.10">
    <property type="entry name" value="Guanylate-binding protein, C-terminal domain"/>
    <property type="match status" value="3"/>
</dbReference>
<proteinExistence type="inferred from homology"/>
<keyword evidence="4" id="KW-0391">Immunity</keyword>
<evidence type="ECO:0000256" key="5">
    <source>
        <dbReference type="ARBA" id="ARBA00023134"/>
    </source>
</evidence>
<dbReference type="PROSITE" id="PS51715">
    <property type="entry name" value="G_GB1_RHD3"/>
    <property type="match status" value="2"/>
</dbReference>
<keyword evidence="8" id="KW-0472">Membrane</keyword>
<evidence type="ECO:0000256" key="3">
    <source>
        <dbReference type="ARBA" id="ARBA00022801"/>
    </source>
</evidence>
<dbReference type="SUPFAM" id="SSF48340">
    <property type="entry name" value="Interferon-induced guanylate-binding protein 1 (GBP1), C-terminal domain"/>
    <property type="match status" value="3"/>
</dbReference>
<evidence type="ECO:0000256" key="4">
    <source>
        <dbReference type="ARBA" id="ARBA00022859"/>
    </source>
</evidence>
<dbReference type="KEGG" id="tmu:101353155"/>
<feature type="transmembrane region" description="Helical" evidence="8">
    <location>
        <begin position="26"/>
        <end position="46"/>
    </location>
</feature>
<dbReference type="SUPFAM" id="SSF52540">
    <property type="entry name" value="P-loop containing nucleoside triphosphate hydrolases"/>
    <property type="match status" value="2"/>
</dbReference>
<organism evidence="10 12">
    <name type="scientific">Trichechus manatus latirostris</name>
    <name type="common">Florida manatee</name>
    <dbReference type="NCBI Taxonomy" id="127582"/>
    <lineage>
        <taxon>Eukaryota</taxon>
        <taxon>Metazoa</taxon>
        <taxon>Chordata</taxon>
        <taxon>Craniata</taxon>
        <taxon>Vertebrata</taxon>
        <taxon>Euteleostomi</taxon>
        <taxon>Mammalia</taxon>
        <taxon>Eutheria</taxon>
        <taxon>Afrotheria</taxon>
        <taxon>Sirenia</taxon>
        <taxon>Trichechidae</taxon>
        <taxon>Trichechus</taxon>
    </lineage>
</organism>
<evidence type="ECO:0000313" key="11">
    <source>
        <dbReference type="RefSeq" id="XP_023589138.1"/>
    </source>
</evidence>
<keyword evidence="3" id="KW-0378">Hydrolase</keyword>
<dbReference type="CDD" id="cd16269">
    <property type="entry name" value="GBP_C"/>
    <property type="match status" value="2"/>
</dbReference>
<evidence type="ECO:0000259" key="9">
    <source>
        <dbReference type="PROSITE" id="PS51715"/>
    </source>
</evidence>
<dbReference type="RefSeq" id="XP_023589140.1">
    <property type="nucleotide sequence ID" value="XM_023733372.1"/>
</dbReference>
<comment type="similarity">
    <text evidence="6">Belongs to the TRAFAC class dynamin-like GTPase superfamily. GB1/RHD3 GTPase family.</text>
</comment>
<keyword evidence="2" id="KW-0547">Nucleotide-binding</keyword>
<dbReference type="Pfam" id="PF02263">
    <property type="entry name" value="GBP"/>
    <property type="match status" value="2"/>
</dbReference>
<dbReference type="AlphaFoldDB" id="A0A2Y9RB69"/>